<keyword evidence="3" id="KW-1185">Reference proteome</keyword>
<dbReference type="PANTHER" id="PTHR30093:SF47">
    <property type="entry name" value="TYPE IV PILUS NON-CORE MINOR PILIN PILE"/>
    <property type="match status" value="1"/>
</dbReference>
<dbReference type="InterPro" id="IPR045584">
    <property type="entry name" value="Pilin-like"/>
</dbReference>
<keyword evidence="1" id="KW-1133">Transmembrane helix</keyword>
<keyword evidence="1" id="KW-0812">Transmembrane</keyword>
<dbReference type="Gene3D" id="3.30.700.10">
    <property type="entry name" value="Glycoprotein, Type 4 Pilin"/>
    <property type="match status" value="1"/>
</dbReference>
<dbReference type="PROSITE" id="PS00409">
    <property type="entry name" value="PROKAR_NTER_METHYL"/>
    <property type="match status" value="1"/>
</dbReference>
<reference evidence="3" key="1">
    <citation type="journal article" date="2019" name="Int. J. Syst. Evol. Microbiol.">
        <title>The Global Catalogue of Microorganisms (GCM) 10K type strain sequencing project: providing services to taxonomists for standard genome sequencing and annotation.</title>
        <authorList>
            <consortium name="The Broad Institute Genomics Platform"/>
            <consortium name="The Broad Institute Genome Sequencing Center for Infectious Disease"/>
            <person name="Wu L."/>
            <person name="Ma J."/>
        </authorList>
    </citation>
    <scope>NUCLEOTIDE SEQUENCE [LARGE SCALE GENOMIC DNA]</scope>
    <source>
        <strain evidence="3">JCM 17066</strain>
    </source>
</reference>
<dbReference type="NCBIfam" id="TIGR02532">
    <property type="entry name" value="IV_pilin_GFxxxE"/>
    <property type="match status" value="1"/>
</dbReference>
<dbReference type="Pfam" id="PF16732">
    <property type="entry name" value="ComP_DUS"/>
    <property type="match status" value="1"/>
</dbReference>
<dbReference type="SUPFAM" id="SSF54523">
    <property type="entry name" value="Pili subunits"/>
    <property type="match status" value="1"/>
</dbReference>
<dbReference type="InterPro" id="IPR012902">
    <property type="entry name" value="N_methyl_site"/>
</dbReference>
<protein>
    <submittedName>
        <fullName evidence="2">Type IV pilin protein</fullName>
    </submittedName>
</protein>
<dbReference type="Pfam" id="PF07963">
    <property type="entry name" value="N_methyl"/>
    <property type="match status" value="1"/>
</dbReference>
<organism evidence="2 3">
    <name type="scientific">Paraherbaspirillum soli</name>
    <dbReference type="NCBI Taxonomy" id="631222"/>
    <lineage>
        <taxon>Bacteria</taxon>
        <taxon>Pseudomonadati</taxon>
        <taxon>Pseudomonadota</taxon>
        <taxon>Betaproteobacteria</taxon>
        <taxon>Burkholderiales</taxon>
        <taxon>Oxalobacteraceae</taxon>
        <taxon>Paraherbaspirillum</taxon>
    </lineage>
</organism>
<dbReference type="Proteomes" id="UP001596045">
    <property type="component" value="Unassembled WGS sequence"/>
</dbReference>
<evidence type="ECO:0000313" key="2">
    <source>
        <dbReference type="EMBL" id="MFC5472606.1"/>
    </source>
</evidence>
<dbReference type="PANTHER" id="PTHR30093">
    <property type="entry name" value="GENERAL SECRETION PATHWAY PROTEIN G"/>
    <property type="match status" value="1"/>
</dbReference>
<dbReference type="InterPro" id="IPR031982">
    <property type="entry name" value="PilE-like"/>
</dbReference>
<keyword evidence="1" id="KW-0472">Membrane</keyword>
<gene>
    <name evidence="2" type="ORF">ACFPM8_01415</name>
</gene>
<comment type="caution">
    <text evidence="2">The sequence shown here is derived from an EMBL/GenBank/DDBJ whole genome shotgun (WGS) entry which is preliminary data.</text>
</comment>
<dbReference type="EMBL" id="JBHSMT010000005">
    <property type="protein sequence ID" value="MFC5472606.1"/>
    <property type="molecule type" value="Genomic_DNA"/>
</dbReference>
<accession>A0ABW0M710</accession>
<proteinExistence type="predicted"/>
<feature type="transmembrane region" description="Helical" evidence="1">
    <location>
        <begin position="12"/>
        <end position="31"/>
    </location>
</feature>
<evidence type="ECO:0000256" key="1">
    <source>
        <dbReference type="SAM" id="Phobius"/>
    </source>
</evidence>
<sequence length="151" mass="16254">MKCGNKHVQSGFTLIELMIVVVVIAILAAVATPSYRQYVQRGDRAQAMATMLQASNWLQQQYTVNNSYLDTSKSPAVVQTLPSGLSQSPPNGTSPKYDLTIDAAGTATTFLIVAKPRTNDKCGTFTLDNTGARSLKTGTYTSTIVDCWAGR</sequence>
<name>A0ABW0M710_9BURK</name>
<evidence type="ECO:0000313" key="3">
    <source>
        <dbReference type="Proteomes" id="UP001596045"/>
    </source>
</evidence>